<protein>
    <recommendedName>
        <fullName evidence="4">Flp pilus assembly protein, pilin Flp</fullName>
    </recommendedName>
</protein>
<dbReference type="RefSeq" id="WP_089844596.1">
    <property type="nucleotide sequence ID" value="NZ_FNEJ01000003.1"/>
</dbReference>
<keyword evidence="1" id="KW-1133">Transmembrane helix</keyword>
<proteinExistence type="predicted"/>
<evidence type="ECO:0008006" key="4">
    <source>
        <dbReference type="Google" id="ProtNLM"/>
    </source>
</evidence>
<sequence>MYHSLIKFLKSETGAVTIDWVVLTASVVAMTAISFYQIRDNAANMDVAAGNAVAQEQAALFGE</sequence>
<reference evidence="2 3" key="1">
    <citation type="submission" date="2016-10" db="EMBL/GenBank/DDBJ databases">
        <authorList>
            <person name="de Groot N.N."/>
        </authorList>
    </citation>
    <scope>NUCLEOTIDE SEQUENCE [LARGE SCALE GENOMIC DNA]</scope>
    <source>
        <strain evidence="2 3">DSM 26424</strain>
    </source>
</reference>
<evidence type="ECO:0000313" key="3">
    <source>
        <dbReference type="Proteomes" id="UP000199093"/>
    </source>
</evidence>
<dbReference type="OrthoDB" id="5525128at2"/>
<evidence type="ECO:0000256" key="1">
    <source>
        <dbReference type="SAM" id="Phobius"/>
    </source>
</evidence>
<name>A0A1G8JVK2_9RHOB</name>
<evidence type="ECO:0000313" key="2">
    <source>
        <dbReference type="EMBL" id="SDI35242.1"/>
    </source>
</evidence>
<dbReference type="AlphaFoldDB" id="A0A1G8JVK2"/>
<gene>
    <name evidence="2" type="ORF">SAMN04487993_1003286</name>
</gene>
<keyword evidence="3" id="KW-1185">Reference proteome</keyword>
<dbReference type="STRING" id="555512.SAMN04487993_1003286"/>
<feature type="transmembrane region" description="Helical" evidence="1">
    <location>
        <begin position="20"/>
        <end position="38"/>
    </location>
</feature>
<accession>A0A1G8JVK2</accession>
<organism evidence="2 3">
    <name type="scientific">Salipiger marinus</name>
    <dbReference type="NCBI Taxonomy" id="555512"/>
    <lineage>
        <taxon>Bacteria</taxon>
        <taxon>Pseudomonadati</taxon>
        <taxon>Pseudomonadota</taxon>
        <taxon>Alphaproteobacteria</taxon>
        <taxon>Rhodobacterales</taxon>
        <taxon>Roseobacteraceae</taxon>
        <taxon>Salipiger</taxon>
    </lineage>
</organism>
<keyword evidence="1" id="KW-0472">Membrane</keyword>
<keyword evidence="1" id="KW-0812">Transmembrane</keyword>
<dbReference type="EMBL" id="FNEJ01000003">
    <property type="protein sequence ID" value="SDI35242.1"/>
    <property type="molecule type" value="Genomic_DNA"/>
</dbReference>
<dbReference type="Proteomes" id="UP000199093">
    <property type="component" value="Unassembled WGS sequence"/>
</dbReference>